<dbReference type="GO" id="GO:0020037">
    <property type="term" value="F:heme binding"/>
    <property type="evidence" value="ECO:0007669"/>
    <property type="project" value="InterPro"/>
</dbReference>
<dbReference type="GO" id="GO:0046872">
    <property type="term" value="F:metal ion binding"/>
    <property type="evidence" value="ECO:0007669"/>
    <property type="project" value="UniProtKB-KW"/>
</dbReference>
<proteinExistence type="predicted"/>
<dbReference type="GO" id="GO:0009055">
    <property type="term" value="F:electron transfer activity"/>
    <property type="evidence" value="ECO:0007669"/>
    <property type="project" value="InterPro"/>
</dbReference>
<dbReference type="InterPro" id="IPR036909">
    <property type="entry name" value="Cyt_c-like_dom_sf"/>
</dbReference>
<organism evidence="6 7">
    <name type="scientific">Achromobacter insolitus</name>
    <dbReference type="NCBI Taxonomy" id="217204"/>
    <lineage>
        <taxon>Bacteria</taxon>
        <taxon>Pseudomonadati</taxon>
        <taxon>Pseudomonadota</taxon>
        <taxon>Betaproteobacteria</taxon>
        <taxon>Burkholderiales</taxon>
        <taxon>Alcaligenaceae</taxon>
        <taxon>Achromobacter</taxon>
    </lineage>
</organism>
<dbReference type="Pfam" id="PF00034">
    <property type="entry name" value="Cytochrom_C"/>
    <property type="match status" value="1"/>
</dbReference>
<dbReference type="SUPFAM" id="SSF46626">
    <property type="entry name" value="Cytochrome c"/>
    <property type="match status" value="1"/>
</dbReference>
<dbReference type="Proteomes" id="UP000494183">
    <property type="component" value="Unassembled WGS sequence"/>
</dbReference>
<accession>A0A6S7FES3</accession>
<keyword evidence="3 4" id="KW-0408">Iron</keyword>
<evidence type="ECO:0000256" key="2">
    <source>
        <dbReference type="ARBA" id="ARBA00022723"/>
    </source>
</evidence>
<evidence type="ECO:0000313" key="6">
    <source>
        <dbReference type="EMBL" id="CAB3933972.1"/>
    </source>
</evidence>
<evidence type="ECO:0000313" key="7">
    <source>
        <dbReference type="Proteomes" id="UP000494183"/>
    </source>
</evidence>
<feature type="domain" description="Cytochrome c" evidence="5">
    <location>
        <begin position="42"/>
        <end position="133"/>
    </location>
</feature>
<evidence type="ECO:0000256" key="3">
    <source>
        <dbReference type="ARBA" id="ARBA00023004"/>
    </source>
</evidence>
<dbReference type="EMBL" id="CADILH010000005">
    <property type="protein sequence ID" value="CAB3933972.1"/>
    <property type="molecule type" value="Genomic_DNA"/>
</dbReference>
<evidence type="ECO:0000256" key="1">
    <source>
        <dbReference type="ARBA" id="ARBA00022617"/>
    </source>
</evidence>
<reference evidence="6 7" key="1">
    <citation type="submission" date="2020-04" db="EMBL/GenBank/DDBJ databases">
        <authorList>
            <person name="De Canck E."/>
        </authorList>
    </citation>
    <scope>NUCLEOTIDE SEQUENCE [LARGE SCALE GENOMIC DNA]</scope>
    <source>
        <strain evidence="6 7">LMG 6000</strain>
    </source>
</reference>
<evidence type="ECO:0000259" key="5">
    <source>
        <dbReference type="PROSITE" id="PS51007"/>
    </source>
</evidence>
<keyword evidence="2 4" id="KW-0479">Metal-binding</keyword>
<dbReference type="PROSITE" id="PS51007">
    <property type="entry name" value="CYTC"/>
    <property type="match status" value="1"/>
</dbReference>
<dbReference type="AlphaFoldDB" id="A0A6S7FES3"/>
<name>A0A6S7FES3_9BURK</name>
<dbReference type="PROSITE" id="PS51257">
    <property type="entry name" value="PROKAR_LIPOPROTEIN"/>
    <property type="match status" value="1"/>
</dbReference>
<evidence type="ECO:0000256" key="4">
    <source>
        <dbReference type="PROSITE-ProRule" id="PRU00433"/>
    </source>
</evidence>
<protein>
    <recommendedName>
        <fullName evidence="5">Cytochrome c domain-containing protein</fullName>
    </recommendedName>
</protein>
<keyword evidence="1 4" id="KW-0349">Heme</keyword>
<dbReference type="Gene3D" id="1.10.760.10">
    <property type="entry name" value="Cytochrome c-like domain"/>
    <property type="match status" value="1"/>
</dbReference>
<gene>
    <name evidence="6" type="ORF">LMG6000_03508</name>
</gene>
<dbReference type="RefSeq" id="WP_233461746.1">
    <property type="nucleotide sequence ID" value="NZ_CADILH010000005.1"/>
</dbReference>
<dbReference type="InterPro" id="IPR009056">
    <property type="entry name" value="Cyt_c-like_dom"/>
</dbReference>
<sequence>MHDIIRPAPALLGAVALMLLGACGDDRPALTPPGLPEQLAGADSARGRLLVAERGCLACHTVPGLSGPASQVGPALDQVPRRAYLGGWLPNTPDNLARWLLDPSAINPLTAMPDTGLTPEEARDIAAFLLGRP</sequence>
<keyword evidence="7" id="KW-1185">Reference proteome</keyword>